<sequence>MEKKGEQYAKTTNKGSKEVLFKEEDLVWVHLRKEQFLQLRKSKLLRRRDDPFKIIKKINDNAYKVEMPQEFGGSQIFYSNASERRQISKTLQ</sequence>
<evidence type="ECO:0000313" key="3">
    <source>
        <dbReference type="Proteomes" id="UP000257109"/>
    </source>
</evidence>
<gene>
    <name evidence="2" type="ORF">CR513_32400</name>
</gene>
<reference evidence="2" key="1">
    <citation type="submission" date="2018-05" db="EMBL/GenBank/DDBJ databases">
        <title>Draft genome of Mucuna pruriens seed.</title>
        <authorList>
            <person name="Nnadi N.E."/>
            <person name="Vos R."/>
            <person name="Hasami M.H."/>
            <person name="Devisetty U.K."/>
            <person name="Aguiy J.C."/>
        </authorList>
    </citation>
    <scope>NUCLEOTIDE SEQUENCE [LARGE SCALE GENOMIC DNA]</scope>
    <source>
        <strain evidence="2">JCA_2017</strain>
    </source>
</reference>
<keyword evidence="3" id="KW-1185">Reference proteome</keyword>
<comment type="caution">
    <text evidence="2">The sequence shown here is derived from an EMBL/GenBank/DDBJ whole genome shotgun (WGS) entry which is preliminary data.</text>
</comment>
<dbReference type="Pfam" id="PF24626">
    <property type="entry name" value="SH3_Tf2-1"/>
    <property type="match status" value="1"/>
</dbReference>
<dbReference type="InterPro" id="IPR056924">
    <property type="entry name" value="SH3_Tf2-1"/>
</dbReference>
<dbReference type="Proteomes" id="UP000257109">
    <property type="component" value="Unassembled WGS sequence"/>
</dbReference>
<dbReference type="EMBL" id="QJKJ01006557">
    <property type="protein sequence ID" value="RDX86285.1"/>
    <property type="molecule type" value="Genomic_DNA"/>
</dbReference>
<name>A0A371G6W4_MUCPR</name>
<feature type="non-terminal residue" evidence="2">
    <location>
        <position position="1"/>
    </location>
</feature>
<feature type="domain" description="Tf2-1-like SH3-like" evidence="1">
    <location>
        <begin position="25"/>
        <end position="77"/>
    </location>
</feature>
<accession>A0A371G6W4</accession>
<evidence type="ECO:0000259" key="1">
    <source>
        <dbReference type="Pfam" id="PF24626"/>
    </source>
</evidence>
<dbReference type="OrthoDB" id="1935586at2759"/>
<organism evidence="2 3">
    <name type="scientific">Mucuna pruriens</name>
    <name type="common">Velvet bean</name>
    <name type="synonym">Dolichos pruriens</name>
    <dbReference type="NCBI Taxonomy" id="157652"/>
    <lineage>
        <taxon>Eukaryota</taxon>
        <taxon>Viridiplantae</taxon>
        <taxon>Streptophyta</taxon>
        <taxon>Embryophyta</taxon>
        <taxon>Tracheophyta</taxon>
        <taxon>Spermatophyta</taxon>
        <taxon>Magnoliopsida</taxon>
        <taxon>eudicotyledons</taxon>
        <taxon>Gunneridae</taxon>
        <taxon>Pentapetalae</taxon>
        <taxon>rosids</taxon>
        <taxon>fabids</taxon>
        <taxon>Fabales</taxon>
        <taxon>Fabaceae</taxon>
        <taxon>Papilionoideae</taxon>
        <taxon>50 kb inversion clade</taxon>
        <taxon>NPAAA clade</taxon>
        <taxon>indigoferoid/millettioid clade</taxon>
        <taxon>Phaseoleae</taxon>
        <taxon>Mucuna</taxon>
    </lineage>
</organism>
<evidence type="ECO:0000313" key="2">
    <source>
        <dbReference type="EMBL" id="RDX86285.1"/>
    </source>
</evidence>
<dbReference type="AlphaFoldDB" id="A0A371G6W4"/>
<protein>
    <recommendedName>
        <fullName evidence="1">Tf2-1-like SH3-like domain-containing protein</fullName>
    </recommendedName>
</protein>
<proteinExistence type="predicted"/>